<organism evidence="9 10">
    <name type="scientific">Coregonus suidteri</name>
    <dbReference type="NCBI Taxonomy" id="861788"/>
    <lineage>
        <taxon>Eukaryota</taxon>
        <taxon>Metazoa</taxon>
        <taxon>Chordata</taxon>
        <taxon>Craniata</taxon>
        <taxon>Vertebrata</taxon>
        <taxon>Euteleostomi</taxon>
        <taxon>Actinopterygii</taxon>
        <taxon>Neopterygii</taxon>
        <taxon>Teleostei</taxon>
        <taxon>Protacanthopterygii</taxon>
        <taxon>Salmoniformes</taxon>
        <taxon>Salmonidae</taxon>
        <taxon>Coregoninae</taxon>
        <taxon>Coregonus</taxon>
    </lineage>
</organism>
<dbReference type="SMART" id="SM00385">
    <property type="entry name" value="CYCLIN"/>
    <property type="match status" value="1"/>
</dbReference>
<gene>
    <name evidence="9" type="ORF">J4Q44_G00244390</name>
</gene>
<dbReference type="Proteomes" id="UP001356427">
    <property type="component" value="Unassembled WGS sequence"/>
</dbReference>
<evidence type="ECO:0000313" key="9">
    <source>
        <dbReference type="EMBL" id="KAK6305659.1"/>
    </source>
</evidence>
<protein>
    <recommendedName>
        <fullName evidence="8">Cyclin-like domain-containing protein</fullName>
    </recommendedName>
</protein>
<comment type="function">
    <text evidence="1">Essential for the control of the cell cycle at the G2/M (mitosis) transition.</text>
</comment>
<dbReference type="GO" id="GO:0016538">
    <property type="term" value="F:cyclin-dependent protein serine/threonine kinase regulator activity"/>
    <property type="evidence" value="ECO:0007669"/>
    <property type="project" value="InterPro"/>
</dbReference>
<dbReference type="Pfam" id="PF02984">
    <property type="entry name" value="Cyclin_C"/>
    <property type="match status" value="1"/>
</dbReference>
<dbReference type="InterPro" id="IPR036915">
    <property type="entry name" value="Cyclin-like_sf"/>
</dbReference>
<dbReference type="InterPro" id="IPR006671">
    <property type="entry name" value="Cyclin_N"/>
</dbReference>
<dbReference type="FunFam" id="1.10.472.10:FF:000001">
    <property type="entry name" value="G2/mitotic-specific cyclin"/>
    <property type="match status" value="1"/>
</dbReference>
<dbReference type="Gene3D" id="1.10.472.10">
    <property type="entry name" value="Cyclin-like"/>
    <property type="match status" value="3"/>
</dbReference>
<feature type="domain" description="Cyclin-like" evidence="8">
    <location>
        <begin position="174"/>
        <end position="275"/>
    </location>
</feature>
<dbReference type="InterPro" id="IPR048258">
    <property type="entry name" value="Cyclins_cyclin-box"/>
</dbReference>
<keyword evidence="5" id="KW-0131">Cell cycle</keyword>
<dbReference type="PANTHER" id="PTHR10177">
    <property type="entry name" value="CYCLINS"/>
    <property type="match status" value="1"/>
</dbReference>
<dbReference type="InterPro" id="IPR046965">
    <property type="entry name" value="Cyclin_A/B-like"/>
</dbReference>
<feature type="compositionally biased region" description="Basic and acidic residues" evidence="7">
    <location>
        <begin position="27"/>
        <end position="45"/>
    </location>
</feature>
<dbReference type="SUPFAM" id="SSF47954">
    <property type="entry name" value="Cyclin-like"/>
    <property type="match status" value="2"/>
</dbReference>
<dbReference type="Pfam" id="PF00134">
    <property type="entry name" value="Cyclin_N"/>
    <property type="match status" value="1"/>
</dbReference>
<dbReference type="EMBL" id="JAGTTL010000022">
    <property type="protein sequence ID" value="KAK6305659.1"/>
    <property type="molecule type" value="Genomic_DNA"/>
</dbReference>
<dbReference type="InterPro" id="IPR004367">
    <property type="entry name" value="Cyclin_C-dom"/>
</dbReference>
<proteinExistence type="inferred from homology"/>
<evidence type="ECO:0000256" key="6">
    <source>
        <dbReference type="RuleBase" id="RU000383"/>
    </source>
</evidence>
<comment type="similarity">
    <text evidence="2">Belongs to the cyclin family. Cyclin AB subfamily.</text>
</comment>
<sequence>MQKCMKTLNVLYKLLEKIQKEGEKLLEKGDESAKEEMKTRMKEATKIQMNNQTKIEKPAKKALRSKEAAKNEANLKEPKAVCSNGQSKKLEVGLSPEKDLVVWPQEETALFPGRPVMPDEFDINKELHGDVSMSAEYAKEIFDYLRAREEKFVLKDYLNSQPDLNKDMRGILVDWMVELQENFELNHKSLYLAVKLMDHYLACSVVMRESLQLIGTTAMLITSKFEEEIIAMEINILQALKFDIHIPVPYHFLRRYAKCVRASMETLTLARYVYELSLLELEQVPERGSRLAAACLLLALITKGLGGWVSVQSAAIITPTLPL</sequence>
<feature type="compositionally biased region" description="Basic and acidic residues" evidence="7">
    <location>
        <begin position="54"/>
        <end position="79"/>
    </location>
</feature>
<keyword evidence="4 6" id="KW-0195">Cyclin</keyword>
<evidence type="ECO:0000256" key="5">
    <source>
        <dbReference type="ARBA" id="ARBA00023306"/>
    </source>
</evidence>
<dbReference type="InterPro" id="IPR013763">
    <property type="entry name" value="Cyclin-like_dom"/>
</dbReference>
<evidence type="ECO:0000256" key="4">
    <source>
        <dbReference type="ARBA" id="ARBA00023127"/>
    </source>
</evidence>
<dbReference type="GO" id="GO:0044772">
    <property type="term" value="P:mitotic cell cycle phase transition"/>
    <property type="evidence" value="ECO:0007669"/>
    <property type="project" value="InterPro"/>
</dbReference>
<dbReference type="InterPro" id="IPR039361">
    <property type="entry name" value="Cyclin"/>
</dbReference>
<reference evidence="9 10" key="1">
    <citation type="submission" date="2021-04" db="EMBL/GenBank/DDBJ databases">
        <authorList>
            <person name="De Guttry C."/>
            <person name="Zahm M."/>
            <person name="Klopp C."/>
            <person name="Cabau C."/>
            <person name="Louis A."/>
            <person name="Berthelot C."/>
            <person name="Parey E."/>
            <person name="Roest Crollius H."/>
            <person name="Montfort J."/>
            <person name="Robinson-Rechavi M."/>
            <person name="Bucao C."/>
            <person name="Bouchez O."/>
            <person name="Gislard M."/>
            <person name="Lluch J."/>
            <person name="Milhes M."/>
            <person name="Lampietro C."/>
            <person name="Lopez Roques C."/>
            <person name="Donnadieu C."/>
            <person name="Braasch I."/>
            <person name="Desvignes T."/>
            <person name="Postlethwait J."/>
            <person name="Bobe J."/>
            <person name="Wedekind C."/>
            <person name="Guiguen Y."/>
        </authorList>
    </citation>
    <scope>NUCLEOTIDE SEQUENCE [LARGE SCALE GENOMIC DNA]</scope>
    <source>
        <strain evidence="9">Cs_M1</strain>
        <tissue evidence="9">Blood</tissue>
    </source>
</reference>
<keyword evidence="3" id="KW-0132">Cell division</keyword>
<dbReference type="PIRSF" id="PIRSF001771">
    <property type="entry name" value="Cyclin_A_B_D_E"/>
    <property type="match status" value="1"/>
</dbReference>
<dbReference type="PROSITE" id="PS00292">
    <property type="entry name" value="CYCLINS"/>
    <property type="match status" value="1"/>
</dbReference>
<feature type="region of interest" description="Disordered" evidence="7">
    <location>
        <begin position="27"/>
        <end position="80"/>
    </location>
</feature>
<accession>A0AAN8QH60</accession>
<evidence type="ECO:0000313" key="10">
    <source>
        <dbReference type="Proteomes" id="UP001356427"/>
    </source>
</evidence>
<dbReference type="GO" id="GO:0051301">
    <property type="term" value="P:cell division"/>
    <property type="evidence" value="ECO:0007669"/>
    <property type="project" value="UniProtKB-KW"/>
</dbReference>
<evidence type="ECO:0000259" key="8">
    <source>
        <dbReference type="SMART" id="SM00385"/>
    </source>
</evidence>
<comment type="caution">
    <text evidence="9">The sequence shown here is derived from an EMBL/GenBank/DDBJ whole genome shotgun (WGS) entry which is preliminary data.</text>
</comment>
<evidence type="ECO:0000256" key="1">
    <source>
        <dbReference type="ARBA" id="ARBA00003222"/>
    </source>
</evidence>
<evidence type="ECO:0000256" key="7">
    <source>
        <dbReference type="SAM" id="MobiDB-lite"/>
    </source>
</evidence>
<name>A0AAN8QH60_9TELE</name>
<evidence type="ECO:0000256" key="3">
    <source>
        <dbReference type="ARBA" id="ARBA00022618"/>
    </source>
</evidence>
<keyword evidence="10" id="KW-1185">Reference proteome</keyword>
<evidence type="ECO:0000256" key="2">
    <source>
        <dbReference type="ARBA" id="ARBA00006955"/>
    </source>
</evidence>
<dbReference type="AlphaFoldDB" id="A0AAN8QH60"/>